<feature type="transmembrane region" description="Helical" evidence="1">
    <location>
        <begin position="35"/>
        <end position="52"/>
    </location>
</feature>
<keyword evidence="3" id="KW-1185">Reference proteome</keyword>
<keyword evidence="2" id="KW-0645">Protease</keyword>
<reference evidence="2 3" key="1">
    <citation type="submission" date="2018-08" db="EMBL/GenBank/DDBJ databases">
        <title>Genomic Encyclopedia of Type Strains, Phase IV (KMG-IV): sequencing the most valuable type-strain genomes for metagenomic binning, comparative biology and taxonomic classification.</title>
        <authorList>
            <person name="Goeker M."/>
        </authorList>
    </citation>
    <scope>NUCLEOTIDE SEQUENCE [LARGE SCALE GENOMIC DNA]</scope>
    <source>
        <strain evidence="2 3">DSM 25527</strain>
    </source>
</reference>
<keyword evidence="2" id="KW-0378">Hydrolase</keyword>
<sequence>MNSGPSQDALFYALCLILPLSALVARRLPIRQVAKMAIAWIAIFALALLLATQRHRVAAAWSSLHEAVFGTNSRVSGRTMRIPMAEDGHFWADVSINGATRRMLIDSGATTTAISASTAAAAGIAVDERGFPEVISTANGAIAALPGVAAQVTIGGITARDLPVIVSPAFGDTNVLGMNFLSQLKAWRVEGRDLVLIPVAG</sequence>
<dbReference type="Proteomes" id="UP000266568">
    <property type="component" value="Unassembled WGS sequence"/>
</dbReference>
<organism evidence="2 3">
    <name type="scientific">Hephaestia caeni</name>
    <dbReference type="NCBI Taxonomy" id="645617"/>
    <lineage>
        <taxon>Bacteria</taxon>
        <taxon>Pseudomonadati</taxon>
        <taxon>Pseudomonadota</taxon>
        <taxon>Alphaproteobacteria</taxon>
        <taxon>Sphingomonadales</taxon>
        <taxon>Sphingomonadaceae</taxon>
        <taxon>Hephaestia</taxon>
    </lineage>
</organism>
<evidence type="ECO:0000313" key="3">
    <source>
        <dbReference type="Proteomes" id="UP000266568"/>
    </source>
</evidence>
<name>A0A397PD36_9SPHN</name>
<dbReference type="SUPFAM" id="SSF50630">
    <property type="entry name" value="Acid proteases"/>
    <property type="match status" value="1"/>
</dbReference>
<dbReference type="EMBL" id="QXDC01000002">
    <property type="protein sequence ID" value="RIA45829.1"/>
    <property type="molecule type" value="Genomic_DNA"/>
</dbReference>
<evidence type="ECO:0000256" key="1">
    <source>
        <dbReference type="SAM" id="Phobius"/>
    </source>
</evidence>
<keyword evidence="1" id="KW-0812">Transmembrane</keyword>
<dbReference type="InterPro" id="IPR021109">
    <property type="entry name" value="Peptidase_aspartic_dom_sf"/>
</dbReference>
<comment type="caution">
    <text evidence="2">The sequence shown here is derived from an EMBL/GenBank/DDBJ whole genome shotgun (WGS) entry which is preliminary data.</text>
</comment>
<proteinExistence type="predicted"/>
<gene>
    <name evidence="2" type="ORF">DFR49_0357</name>
</gene>
<dbReference type="CDD" id="cd05483">
    <property type="entry name" value="retropepsin_like_bacteria"/>
    <property type="match status" value="1"/>
</dbReference>
<dbReference type="GO" id="GO:0006508">
    <property type="term" value="P:proteolysis"/>
    <property type="evidence" value="ECO:0007669"/>
    <property type="project" value="UniProtKB-KW"/>
</dbReference>
<dbReference type="Pfam" id="PF13975">
    <property type="entry name" value="gag-asp_proteas"/>
    <property type="match status" value="1"/>
</dbReference>
<dbReference type="RefSeq" id="WP_245968193.1">
    <property type="nucleotide sequence ID" value="NZ_QXDC01000002.1"/>
</dbReference>
<keyword evidence="1" id="KW-0472">Membrane</keyword>
<dbReference type="Gene3D" id="2.40.70.10">
    <property type="entry name" value="Acid Proteases"/>
    <property type="match status" value="1"/>
</dbReference>
<dbReference type="InterPro" id="IPR001969">
    <property type="entry name" value="Aspartic_peptidase_AS"/>
</dbReference>
<accession>A0A397PD36</accession>
<dbReference type="NCBIfam" id="TIGR02281">
    <property type="entry name" value="clan_AA_DTGA"/>
    <property type="match status" value="1"/>
</dbReference>
<evidence type="ECO:0000313" key="2">
    <source>
        <dbReference type="EMBL" id="RIA45829.1"/>
    </source>
</evidence>
<dbReference type="PROSITE" id="PS00141">
    <property type="entry name" value="ASP_PROTEASE"/>
    <property type="match status" value="1"/>
</dbReference>
<dbReference type="AlphaFoldDB" id="A0A397PD36"/>
<dbReference type="InterPro" id="IPR034122">
    <property type="entry name" value="Retropepsin-like_bacterial"/>
</dbReference>
<dbReference type="InterPro" id="IPR011969">
    <property type="entry name" value="Clan_AA_Asp_peptidase_C"/>
</dbReference>
<dbReference type="GO" id="GO:0004190">
    <property type="term" value="F:aspartic-type endopeptidase activity"/>
    <property type="evidence" value="ECO:0007669"/>
    <property type="project" value="InterPro"/>
</dbReference>
<keyword evidence="1" id="KW-1133">Transmembrane helix</keyword>
<protein>
    <submittedName>
        <fullName evidence="2">Aspartyl protease family protein</fullName>
    </submittedName>
</protein>